<evidence type="ECO:0000313" key="4">
    <source>
        <dbReference type="Proteomes" id="UP000824192"/>
    </source>
</evidence>
<sequence>MPTLDQIRTRFTADRFAAEAAGATVDAAEPNYARCSMPIRPVHLNANGIPMGGAIFTLADFAFAVAANGHSTRVTVTQQVSVTFLSAARGKVLLAEARCLKAGRATCLYTVDVTDDLGTPVAHLTINGYTIDHR</sequence>
<feature type="domain" description="Thioesterase" evidence="2">
    <location>
        <begin position="48"/>
        <end position="116"/>
    </location>
</feature>
<dbReference type="SUPFAM" id="SSF54637">
    <property type="entry name" value="Thioesterase/thiol ester dehydrase-isomerase"/>
    <property type="match status" value="1"/>
</dbReference>
<proteinExistence type="predicted"/>
<dbReference type="Gene3D" id="3.10.129.10">
    <property type="entry name" value="Hotdog Thioesterase"/>
    <property type="match status" value="1"/>
</dbReference>
<dbReference type="InterPro" id="IPR029069">
    <property type="entry name" value="HotDog_dom_sf"/>
</dbReference>
<dbReference type="NCBIfam" id="TIGR00369">
    <property type="entry name" value="unchar_dom_1"/>
    <property type="match status" value="1"/>
</dbReference>
<dbReference type="PANTHER" id="PTHR42856:SF1">
    <property type="entry name" value="ACYL-COENZYME A THIOESTERASE PAAI"/>
    <property type="match status" value="1"/>
</dbReference>
<comment type="caution">
    <text evidence="3">The sequence shown here is derived from an EMBL/GenBank/DDBJ whole genome shotgun (WGS) entry which is preliminary data.</text>
</comment>
<evidence type="ECO:0000313" key="3">
    <source>
        <dbReference type="EMBL" id="HIW93339.1"/>
    </source>
</evidence>
<protein>
    <submittedName>
        <fullName evidence="3">PaaI family thioesterase</fullName>
    </submittedName>
</protein>
<dbReference type="AlphaFoldDB" id="A0A9D1RTA4"/>
<dbReference type="EMBL" id="DXGA01000046">
    <property type="protein sequence ID" value="HIW93339.1"/>
    <property type="molecule type" value="Genomic_DNA"/>
</dbReference>
<dbReference type="CDD" id="cd03443">
    <property type="entry name" value="PaaI_thioesterase"/>
    <property type="match status" value="1"/>
</dbReference>
<dbReference type="InterPro" id="IPR003736">
    <property type="entry name" value="PAAI_dom"/>
</dbReference>
<evidence type="ECO:0000259" key="2">
    <source>
        <dbReference type="Pfam" id="PF03061"/>
    </source>
</evidence>
<dbReference type="PANTHER" id="PTHR42856">
    <property type="entry name" value="ACYL-COENZYME A THIOESTERASE PAAI"/>
    <property type="match status" value="1"/>
</dbReference>
<dbReference type="Proteomes" id="UP000824192">
    <property type="component" value="Unassembled WGS sequence"/>
</dbReference>
<dbReference type="Pfam" id="PF03061">
    <property type="entry name" value="4HBT"/>
    <property type="match status" value="1"/>
</dbReference>
<dbReference type="InterPro" id="IPR052723">
    <property type="entry name" value="Acyl-CoA_thioesterase_PaaI"/>
</dbReference>
<reference evidence="3" key="2">
    <citation type="submission" date="2021-04" db="EMBL/GenBank/DDBJ databases">
        <authorList>
            <person name="Gilroy R."/>
        </authorList>
    </citation>
    <scope>NUCLEOTIDE SEQUENCE</scope>
    <source>
        <strain evidence="3">ChiGjej6B6-1540</strain>
    </source>
</reference>
<accession>A0A9D1RTA4</accession>
<reference evidence="3" key="1">
    <citation type="journal article" date="2021" name="PeerJ">
        <title>Extensive microbial diversity within the chicken gut microbiome revealed by metagenomics and culture.</title>
        <authorList>
            <person name="Gilroy R."/>
            <person name="Ravi A."/>
            <person name="Getino M."/>
            <person name="Pursley I."/>
            <person name="Horton D.L."/>
            <person name="Alikhan N.F."/>
            <person name="Baker D."/>
            <person name="Gharbi K."/>
            <person name="Hall N."/>
            <person name="Watson M."/>
            <person name="Adriaenssens E.M."/>
            <person name="Foster-Nyarko E."/>
            <person name="Jarju S."/>
            <person name="Secka A."/>
            <person name="Antonio M."/>
            <person name="Oren A."/>
            <person name="Chaudhuri R.R."/>
            <person name="La Ragione R."/>
            <person name="Hildebrand F."/>
            <person name="Pallen M.J."/>
        </authorList>
    </citation>
    <scope>NUCLEOTIDE SEQUENCE</scope>
    <source>
        <strain evidence="3">ChiGjej6B6-1540</strain>
    </source>
</reference>
<evidence type="ECO:0000256" key="1">
    <source>
        <dbReference type="ARBA" id="ARBA00022801"/>
    </source>
</evidence>
<dbReference type="GO" id="GO:0016289">
    <property type="term" value="F:acyl-CoA hydrolase activity"/>
    <property type="evidence" value="ECO:0007669"/>
    <property type="project" value="UniProtKB-ARBA"/>
</dbReference>
<dbReference type="InterPro" id="IPR006683">
    <property type="entry name" value="Thioestr_dom"/>
</dbReference>
<keyword evidence="1" id="KW-0378">Hydrolase</keyword>
<organism evidence="3 4">
    <name type="scientific">Candidatus Flavonifractor merdipullorum</name>
    <dbReference type="NCBI Taxonomy" id="2838590"/>
    <lineage>
        <taxon>Bacteria</taxon>
        <taxon>Bacillati</taxon>
        <taxon>Bacillota</taxon>
        <taxon>Clostridia</taxon>
        <taxon>Eubacteriales</taxon>
        <taxon>Oscillospiraceae</taxon>
        <taxon>Flavonifractor</taxon>
    </lineage>
</organism>
<name>A0A9D1RTA4_9FIRM</name>
<gene>
    <name evidence="3" type="ORF">H9868_02235</name>
</gene>